<dbReference type="PANTHER" id="PTHR47127">
    <property type="entry name" value="10A19I.15"/>
    <property type="match status" value="1"/>
</dbReference>
<organism evidence="1 2">
    <name type="scientific">Hordeum vulgare subsp. vulgare</name>
    <name type="common">Domesticated barley</name>
    <dbReference type="NCBI Taxonomy" id="112509"/>
    <lineage>
        <taxon>Eukaryota</taxon>
        <taxon>Viridiplantae</taxon>
        <taxon>Streptophyta</taxon>
        <taxon>Embryophyta</taxon>
        <taxon>Tracheophyta</taxon>
        <taxon>Spermatophyta</taxon>
        <taxon>Magnoliopsida</taxon>
        <taxon>Liliopsida</taxon>
        <taxon>Poales</taxon>
        <taxon>Poaceae</taxon>
        <taxon>BOP clade</taxon>
        <taxon>Pooideae</taxon>
        <taxon>Triticodae</taxon>
        <taxon>Triticeae</taxon>
        <taxon>Hordeinae</taxon>
        <taxon>Hordeum</taxon>
    </lineage>
</organism>
<dbReference type="AlphaFoldDB" id="A0A8I6X0A1"/>
<reference evidence="2" key="1">
    <citation type="journal article" date="2012" name="Nature">
        <title>A physical, genetic and functional sequence assembly of the barley genome.</title>
        <authorList>
            <consortium name="The International Barley Genome Sequencing Consortium"/>
            <person name="Mayer K.F."/>
            <person name="Waugh R."/>
            <person name="Brown J.W."/>
            <person name="Schulman A."/>
            <person name="Langridge P."/>
            <person name="Platzer M."/>
            <person name="Fincher G.B."/>
            <person name="Muehlbauer G.J."/>
            <person name="Sato K."/>
            <person name="Close T.J."/>
            <person name="Wise R.P."/>
            <person name="Stein N."/>
        </authorList>
    </citation>
    <scope>NUCLEOTIDE SEQUENCE [LARGE SCALE GENOMIC DNA]</scope>
    <source>
        <strain evidence="2">cv. Morex</strain>
    </source>
</reference>
<evidence type="ECO:0000313" key="2">
    <source>
        <dbReference type="Proteomes" id="UP000011116"/>
    </source>
</evidence>
<accession>A0A8I6X0A1</accession>
<protein>
    <submittedName>
        <fullName evidence="1">Uncharacterized protein</fullName>
    </submittedName>
</protein>
<name>A0A8I6X0A1_HORVV</name>
<dbReference type="Gramene" id="HORVU.MOREX.r3.2HG0195120.1">
    <property type="protein sequence ID" value="HORVU.MOREX.r3.2HG0195120.1.CDS1"/>
    <property type="gene ID" value="HORVU.MOREX.r3.2HG0195120"/>
</dbReference>
<sequence length="79" mass="9053">MIDAMCEIANTINNTCHAETHPGLYKAVMDLIVFDHNERLTVLDYLTEHKAKGLNFLKMNDEVRQAAFKHILKTNPDLL</sequence>
<reference evidence="1" key="3">
    <citation type="submission" date="2022-01" db="UniProtKB">
        <authorList>
            <consortium name="EnsemblPlants"/>
        </authorList>
    </citation>
    <scope>IDENTIFICATION</scope>
    <source>
        <strain evidence="1">subsp. vulgare</strain>
    </source>
</reference>
<dbReference type="Gramene" id="HORVU.MOREX.r2.2HG0161900.1">
    <property type="protein sequence ID" value="HORVU.MOREX.r2.2HG0161900.1.CDS.1"/>
    <property type="gene ID" value="HORVU.MOREX.r2.2HG0161900"/>
</dbReference>
<reference evidence="1" key="2">
    <citation type="submission" date="2020-10" db="EMBL/GenBank/DDBJ databases">
        <authorList>
            <person name="Scholz U."/>
            <person name="Mascher M."/>
            <person name="Fiebig A."/>
        </authorList>
    </citation>
    <scope>NUCLEOTIDE SEQUENCE [LARGE SCALE GENOMIC DNA]</scope>
    <source>
        <strain evidence="1">cv. Morex</strain>
    </source>
</reference>
<keyword evidence="2" id="KW-1185">Reference proteome</keyword>
<dbReference type="OMA" id="MCEIANT"/>
<dbReference type="Proteomes" id="UP000011116">
    <property type="component" value="Chromosome 2H"/>
</dbReference>
<dbReference type="EnsemblPlants" id="HORVU.MOREX.r3.2HG0195120.1">
    <property type="protein sequence ID" value="HORVU.MOREX.r3.2HG0195120.1.CDS1"/>
    <property type="gene ID" value="HORVU.MOREX.r3.2HG0195120"/>
</dbReference>
<evidence type="ECO:0000313" key="1">
    <source>
        <dbReference type="EnsemblPlants" id="HORVU.MOREX.r3.2HG0195120.1.CDS1"/>
    </source>
</evidence>
<proteinExistence type="predicted"/>